<accession>A0AAW9JXG0</accession>
<dbReference type="PANTHER" id="PTHR37810">
    <property type="entry name" value="IMMUNITY PROTEIN SDPI"/>
    <property type="match status" value="1"/>
</dbReference>
<organism evidence="3 4">
    <name type="scientific">Carnobacterium maltaromaticum</name>
    <name type="common">Carnobacterium piscicola</name>
    <dbReference type="NCBI Taxonomy" id="2751"/>
    <lineage>
        <taxon>Bacteria</taxon>
        <taxon>Bacillati</taxon>
        <taxon>Bacillota</taxon>
        <taxon>Bacilli</taxon>
        <taxon>Lactobacillales</taxon>
        <taxon>Carnobacteriaceae</taxon>
        <taxon>Carnobacterium</taxon>
    </lineage>
</organism>
<dbReference type="Proteomes" id="UP001290462">
    <property type="component" value="Unassembled WGS sequence"/>
</dbReference>
<feature type="transmembrane region" description="Helical" evidence="1">
    <location>
        <begin position="6"/>
        <end position="25"/>
    </location>
</feature>
<feature type="domain" description="DUF5808" evidence="2">
    <location>
        <begin position="334"/>
        <end position="358"/>
    </location>
</feature>
<sequence>MILFIWIMFGTIFMLGIINGITPYFSRRSSQFGVSIPVEYQDDPFIKKQQRFFLSMNVSLSFILGLPILYAMRLDVSEQIAQFISFYLLFALVAFMGIVGLLFLKIRKNIIEFKSTIPKEIVEDESHDIVVDTTYRQRRLIVPSYFIIISNFIIILAVVGITLINYEQMPDRIITNWDINMKPSVTVAKSYTSALALPVMQLFMMGTMYVANLSFQKAKQKVDPRNPAVSIEKNRAFRYAWSIYGLVMSILLQLLLGGLQLIMIFDWMNKVNFPLMIIIFVVLTIGGTLILSLKYGQGGERLKLKGSKGDKIETVAGYDDDISWKLGVIYFNSKDPSIWVEKRFGVGNTMNMARWQSWAFLIAILAIPLLIGILFN</sequence>
<gene>
    <name evidence="3" type="ORF">RAK27_05885</name>
</gene>
<dbReference type="EMBL" id="JAVBVO010000003">
    <property type="protein sequence ID" value="MDZ5758186.1"/>
    <property type="molecule type" value="Genomic_DNA"/>
</dbReference>
<feature type="transmembrane region" description="Helical" evidence="1">
    <location>
        <begin position="84"/>
        <end position="104"/>
    </location>
</feature>
<feature type="transmembrane region" description="Helical" evidence="1">
    <location>
        <begin position="52"/>
        <end position="72"/>
    </location>
</feature>
<keyword evidence="1" id="KW-1133">Transmembrane helix</keyword>
<reference evidence="3" key="1">
    <citation type="submission" date="2023-08" db="EMBL/GenBank/DDBJ databases">
        <title>Genomic characterization of piscicolin 126 produced by Carnobacterium maltaromaticum CM22 strain isolated from salmon (Salmo salar).</title>
        <authorList>
            <person name="Gonzalez-Gragera E."/>
            <person name="Garcia-Lopez J.D."/>
            <person name="Teso-Perez C."/>
            <person name="Gimenez-Hernandez I."/>
            <person name="Peralta-Sanchez J.M."/>
            <person name="Valdivia E."/>
            <person name="Montalban-Lopez M."/>
            <person name="Martin-Platero A.M."/>
            <person name="Banos A."/>
            <person name="Martinez-Bueno M."/>
        </authorList>
    </citation>
    <scope>NUCLEOTIDE SEQUENCE</scope>
    <source>
        <strain evidence="3">CM22</strain>
    </source>
</reference>
<feature type="transmembrane region" description="Helical" evidence="1">
    <location>
        <begin position="271"/>
        <end position="293"/>
    </location>
</feature>
<feature type="transmembrane region" description="Helical" evidence="1">
    <location>
        <begin position="191"/>
        <end position="211"/>
    </location>
</feature>
<feature type="transmembrane region" description="Helical" evidence="1">
    <location>
        <begin position="145"/>
        <end position="166"/>
    </location>
</feature>
<feature type="transmembrane region" description="Helical" evidence="1">
    <location>
        <begin position="243"/>
        <end position="265"/>
    </location>
</feature>
<feature type="transmembrane region" description="Helical" evidence="1">
    <location>
        <begin position="358"/>
        <end position="375"/>
    </location>
</feature>
<name>A0AAW9JXG0_CARML</name>
<dbReference type="AlphaFoldDB" id="A0AAW9JXG0"/>
<proteinExistence type="predicted"/>
<keyword evidence="1" id="KW-0812">Transmembrane</keyword>
<keyword evidence="1" id="KW-0472">Membrane</keyword>
<evidence type="ECO:0000256" key="1">
    <source>
        <dbReference type="SAM" id="Phobius"/>
    </source>
</evidence>
<dbReference type="PANTHER" id="PTHR37810:SF9">
    <property type="entry name" value="MEMBRANE PROTEIN"/>
    <property type="match status" value="1"/>
</dbReference>
<dbReference type="RefSeq" id="WP_322808700.1">
    <property type="nucleotide sequence ID" value="NZ_JAVBVO010000003.1"/>
</dbReference>
<evidence type="ECO:0000313" key="3">
    <source>
        <dbReference type="EMBL" id="MDZ5758186.1"/>
    </source>
</evidence>
<comment type="caution">
    <text evidence="3">The sequence shown here is derived from an EMBL/GenBank/DDBJ whole genome shotgun (WGS) entry which is preliminary data.</text>
</comment>
<dbReference type="InterPro" id="IPR043831">
    <property type="entry name" value="DUF5808"/>
</dbReference>
<evidence type="ECO:0000259" key="2">
    <source>
        <dbReference type="Pfam" id="PF19124"/>
    </source>
</evidence>
<protein>
    <submittedName>
        <fullName evidence="3">DUF5808 domain-containing protein</fullName>
    </submittedName>
</protein>
<evidence type="ECO:0000313" key="4">
    <source>
        <dbReference type="Proteomes" id="UP001290462"/>
    </source>
</evidence>
<dbReference type="GO" id="GO:0009636">
    <property type="term" value="P:response to toxic substance"/>
    <property type="evidence" value="ECO:0007669"/>
    <property type="project" value="TreeGrafter"/>
</dbReference>
<dbReference type="Pfam" id="PF19124">
    <property type="entry name" value="DUF5808"/>
    <property type="match status" value="1"/>
</dbReference>